<dbReference type="Pfam" id="PF01978">
    <property type="entry name" value="TrmB"/>
    <property type="match status" value="1"/>
</dbReference>
<dbReference type="EMBL" id="AOMB01000020">
    <property type="protein sequence ID" value="EMA39219.1"/>
    <property type="molecule type" value="Genomic_DNA"/>
</dbReference>
<dbReference type="Gene3D" id="1.10.10.10">
    <property type="entry name" value="Winged helix-like DNA-binding domain superfamily/Winged helix DNA-binding domain"/>
    <property type="match status" value="1"/>
</dbReference>
<dbReference type="AlphaFoldDB" id="M0M3M4"/>
<comment type="caution">
    <text evidence="2">The sequence shown here is derived from an EMBL/GenBank/DDBJ whole genome shotgun (WGS) entry which is preliminary data.</text>
</comment>
<dbReference type="Proteomes" id="UP000011566">
    <property type="component" value="Unassembled WGS sequence"/>
</dbReference>
<dbReference type="PANTHER" id="PTHR34293">
    <property type="entry name" value="HTH-TYPE TRANSCRIPTIONAL REGULATOR TRMBL2"/>
    <property type="match status" value="1"/>
</dbReference>
<dbReference type="RefSeq" id="WP_007692204.1">
    <property type="nucleotide sequence ID" value="NZ_AJRK01000066.1"/>
</dbReference>
<dbReference type="PATRIC" id="fig|1132509.6.peg.1557"/>
<evidence type="ECO:0000259" key="1">
    <source>
        <dbReference type="Pfam" id="PF01978"/>
    </source>
</evidence>
<dbReference type="eggNOG" id="arCOG02037">
    <property type="taxonomic scope" value="Archaea"/>
</dbReference>
<dbReference type="SUPFAM" id="SSF46785">
    <property type="entry name" value="Winged helix' DNA-binding domain"/>
    <property type="match status" value="1"/>
</dbReference>
<dbReference type="PANTHER" id="PTHR34293:SF1">
    <property type="entry name" value="HTH-TYPE TRANSCRIPTIONAL REGULATOR TRMBL2"/>
    <property type="match status" value="1"/>
</dbReference>
<keyword evidence="3" id="KW-1185">Reference proteome</keyword>
<organism evidence="2 3">
    <name type="scientific">Halococcus hamelinensis 100A6</name>
    <dbReference type="NCBI Taxonomy" id="1132509"/>
    <lineage>
        <taxon>Archaea</taxon>
        <taxon>Methanobacteriati</taxon>
        <taxon>Methanobacteriota</taxon>
        <taxon>Stenosarchaea group</taxon>
        <taxon>Halobacteria</taxon>
        <taxon>Halobacteriales</taxon>
        <taxon>Halococcaceae</taxon>
        <taxon>Halococcus</taxon>
    </lineage>
</organism>
<protein>
    <submittedName>
        <fullName evidence="2">Transcriptional regulator TrmB</fullName>
    </submittedName>
</protein>
<feature type="domain" description="Transcription regulator TrmB N-terminal" evidence="1">
    <location>
        <begin position="13"/>
        <end position="79"/>
    </location>
</feature>
<proteinExistence type="predicted"/>
<name>M0M3M4_9EURY</name>
<gene>
    <name evidence="2" type="ORF">C447_06873</name>
</gene>
<dbReference type="OrthoDB" id="30795at2157"/>
<dbReference type="InterPro" id="IPR036390">
    <property type="entry name" value="WH_DNA-bd_sf"/>
</dbReference>
<dbReference type="InterPro" id="IPR051797">
    <property type="entry name" value="TrmB-like"/>
</dbReference>
<dbReference type="InterPro" id="IPR002831">
    <property type="entry name" value="Tscrpt_reg_TrmB_N"/>
</dbReference>
<accession>M0M3M4</accession>
<evidence type="ECO:0000313" key="3">
    <source>
        <dbReference type="Proteomes" id="UP000011566"/>
    </source>
</evidence>
<sequence length="256" mass="28114">MDVTDHDDAVAALKRLGLSSYEAKVFVALQRIGRGTAREIDDVTDVPRSQVYGAAENLEKRGLIDVQRAEPIQYRAVDLDEARRRLRARIDDAEERAFGYLETARNELVEDDEAREEVWTVTGREAITDRVIRLASGAEHRVVFGTDDERLVTDEVLATLDDFSGTIIVVSTNPAVRERFGGIGGVVTPSATTLAEMGPDDRSSRILIVDGDTVLMSVHGEGTGDCTETAIWSANTGFASVFAGLFEEWLTEFFDG</sequence>
<evidence type="ECO:0000313" key="2">
    <source>
        <dbReference type="EMBL" id="EMA39219.1"/>
    </source>
</evidence>
<dbReference type="InterPro" id="IPR036388">
    <property type="entry name" value="WH-like_DNA-bd_sf"/>
</dbReference>
<reference evidence="2 3" key="1">
    <citation type="journal article" date="2014" name="PLoS Genet.">
        <title>Phylogenetically driven sequencing of extremely halophilic archaea reveals strategies for static and dynamic osmo-response.</title>
        <authorList>
            <person name="Becker E.A."/>
            <person name="Seitzer P.M."/>
            <person name="Tritt A."/>
            <person name="Larsen D."/>
            <person name="Krusor M."/>
            <person name="Yao A.I."/>
            <person name="Wu D."/>
            <person name="Madern D."/>
            <person name="Eisen J.A."/>
            <person name="Darling A.E."/>
            <person name="Facciotti M.T."/>
        </authorList>
    </citation>
    <scope>NUCLEOTIDE SEQUENCE [LARGE SCALE GENOMIC DNA]</scope>
    <source>
        <strain evidence="2 3">100A6</strain>
    </source>
</reference>